<proteinExistence type="predicted"/>
<evidence type="ECO:0000256" key="2">
    <source>
        <dbReference type="ARBA" id="ARBA00022737"/>
    </source>
</evidence>
<dbReference type="SMR" id="A0A067EHL4"/>
<evidence type="ECO:0000259" key="4">
    <source>
        <dbReference type="Pfam" id="PF23598"/>
    </source>
</evidence>
<dbReference type="PANTHER" id="PTHR16083:SF82">
    <property type="entry name" value="C-JID DOMAIN-CONTAINING PROTEIN"/>
    <property type="match status" value="1"/>
</dbReference>
<gene>
    <name evidence="5" type="ORF">CISIN_1g043408mg</name>
</gene>
<dbReference type="Pfam" id="PF23598">
    <property type="entry name" value="LRR_14"/>
    <property type="match status" value="1"/>
</dbReference>
<name>A0A067EHL4_CITSI</name>
<dbReference type="SUPFAM" id="SSF52058">
    <property type="entry name" value="L domain-like"/>
    <property type="match status" value="1"/>
</dbReference>
<reference evidence="5 6" key="1">
    <citation type="submission" date="2014-04" db="EMBL/GenBank/DDBJ databases">
        <authorList>
            <consortium name="International Citrus Genome Consortium"/>
            <person name="Gmitter F."/>
            <person name="Chen C."/>
            <person name="Farmerie W."/>
            <person name="Harkins T."/>
            <person name="Desany B."/>
            <person name="Mohiuddin M."/>
            <person name="Kodira C."/>
            <person name="Borodovsky M."/>
            <person name="Lomsadze A."/>
            <person name="Burns P."/>
            <person name="Jenkins J."/>
            <person name="Prochnik S."/>
            <person name="Shu S."/>
            <person name="Chapman J."/>
            <person name="Pitluck S."/>
            <person name="Schmutz J."/>
            <person name="Rokhsar D."/>
        </authorList>
    </citation>
    <scope>NUCLEOTIDE SEQUENCE</scope>
</reference>
<evidence type="ECO:0000259" key="3">
    <source>
        <dbReference type="Pfam" id="PF20160"/>
    </source>
</evidence>
<accession>A0A067EHL4</accession>
<evidence type="ECO:0000313" key="5">
    <source>
        <dbReference type="EMBL" id="KDO50426.1"/>
    </source>
</evidence>
<evidence type="ECO:0000256" key="1">
    <source>
        <dbReference type="ARBA" id="ARBA00022614"/>
    </source>
</evidence>
<dbReference type="InterPro" id="IPR045344">
    <property type="entry name" value="C-JID"/>
</dbReference>
<dbReference type="STRING" id="2711.A0A067EHL4"/>
<sequence>NLVSLEMPHSSIKQLWKGVQRLVNLKHLNLSHSEHLTKIPDLSLATNLESLTFRGCTSLLETHSSIQYLNKLIVLNLEHCRSLTSLSTSIHLESLKTLILSGCSNLMKLPSSIERLSSLILLNLRNCSRLEGLPSKICKLKSLERLNLSGCSNLQRLPNELGNLEALKELKAEGIAIREVPSSIVCLKNLGRLSFESFKELPECLGQLSSLRILFLDKNNFERIPESIICLSHLYWLRISYCERLKSLPELPCDLSDIEAHCCSSLEALSGLSILFTQTSWNSQCFDFQHCEVPRGMICFPGSELPEWFMFQSMGASAIFKLPLDCFSYNFVGFALCAVVAFRDHHDGGGSFHVCCESILKTEDGLFQVTDGRMTGWFDGSPGPRYIGSDHVFLGFDFNMFSDGLDEYYCSDEVFIQFYLEDRRCVDFCEVTKCGIHLLYARDFADSTEDSVWNFSSDEEEELPLLLPTPPKRLKYSVKQSPLVPFVSGSFL</sequence>
<dbReference type="InterPro" id="IPR055414">
    <property type="entry name" value="LRR_R13L4/SHOC2-like"/>
</dbReference>
<dbReference type="InterPro" id="IPR001611">
    <property type="entry name" value="Leu-rich_rpt"/>
</dbReference>
<feature type="domain" description="C-JID" evidence="3">
    <location>
        <begin position="300"/>
        <end position="443"/>
    </location>
</feature>
<feature type="domain" description="Disease resistance R13L4/SHOC-2-like LRR" evidence="4">
    <location>
        <begin position="147"/>
        <end position="214"/>
    </location>
</feature>
<dbReference type="InterPro" id="IPR032675">
    <property type="entry name" value="LRR_dom_sf"/>
</dbReference>
<dbReference type="SMART" id="SM00369">
    <property type="entry name" value="LRR_TYP"/>
    <property type="match status" value="4"/>
</dbReference>
<dbReference type="Pfam" id="PF20160">
    <property type="entry name" value="C-JID"/>
    <property type="match status" value="1"/>
</dbReference>
<dbReference type="EMBL" id="KK785080">
    <property type="protein sequence ID" value="KDO50426.1"/>
    <property type="molecule type" value="Genomic_DNA"/>
</dbReference>
<dbReference type="Proteomes" id="UP000027120">
    <property type="component" value="Unassembled WGS sequence"/>
</dbReference>
<evidence type="ECO:0000313" key="6">
    <source>
        <dbReference type="Proteomes" id="UP000027120"/>
    </source>
</evidence>
<dbReference type="Gene3D" id="3.80.10.10">
    <property type="entry name" value="Ribonuclease Inhibitor"/>
    <property type="match status" value="2"/>
</dbReference>
<protein>
    <submittedName>
        <fullName evidence="5">Uncharacterized protein</fullName>
    </submittedName>
</protein>
<dbReference type="PANTHER" id="PTHR16083">
    <property type="entry name" value="LEUCINE RICH REPEAT CONTAINING PROTEIN"/>
    <property type="match status" value="1"/>
</dbReference>
<feature type="non-terminal residue" evidence="5">
    <location>
        <position position="1"/>
    </location>
</feature>
<dbReference type="InterPro" id="IPR003591">
    <property type="entry name" value="Leu-rich_rpt_typical-subtyp"/>
</dbReference>
<dbReference type="InterPro" id="IPR011713">
    <property type="entry name" value="Leu-rich_rpt_3"/>
</dbReference>
<organism evidence="5 6">
    <name type="scientific">Citrus sinensis</name>
    <name type="common">Sweet orange</name>
    <name type="synonym">Citrus aurantium var. sinensis</name>
    <dbReference type="NCBI Taxonomy" id="2711"/>
    <lineage>
        <taxon>Eukaryota</taxon>
        <taxon>Viridiplantae</taxon>
        <taxon>Streptophyta</taxon>
        <taxon>Embryophyta</taxon>
        <taxon>Tracheophyta</taxon>
        <taxon>Spermatophyta</taxon>
        <taxon>Magnoliopsida</taxon>
        <taxon>eudicotyledons</taxon>
        <taxon>Gunneridae</taxon>
        <taxon>Pentapetalae</taxon>
        <taxon>rosids</taxon>
        <taxon>malvids</taxon>
        <taxon>Sapindales</taxon>
        <taxon>Rutaceae</taxon>
        <taxon>Aurantioideae</taxon>
        <taxon>Citrus</taxon>
    </lineage>
</organism>
<dbReference type="Pfam" id="PF00560">
    <property type="entry name" value="LRR_1"/>
    <property type="match status" value="1"/>
</dbReference>
<dbReference type="PROSITE" id="PS51450">
    <property type="entry name" value="LRR"/>
    <property type="match status" value="1"/>
</dbReference>
<keyword evidence="1" id="KW-0433">Leucine-rich repeat</keyword>
<keyword evidence="6" id="KW-1185">Reference proteome</keyword>
<dbReference type="AlphaFoldDB" id="A0A067EHL4"/>
<dbReference type="Pfam" id="PF07725">
    <property type="entry name" value="LRR_3"/>
    <property type="match status" value="1"/>
</dbReference>
<keyword evidence="2" id="KW-0677">Repeat</keyword>